<dbReference type="SUPFAM" id="SSF54637">
    <property type="entry name" value="Thioesterase/thiol ester dehydrase-isomerase"/>
    <property type="match status" value="1"/>
</dbReference>
<evidence type="ECO:0000259" key="1">
    <source>
        <dbReference type="Pfam" id="PF01575"/>
    </source>
</evidence>
<dbReference type="RefSeq" id="WP_248908591.1">
    <property type="nucleotide sequence ID" value="NZ_CP109979.1"/>
</dbReference>
<accession>A0ABD5YQ82</accession>
<feature type="domain" description="MaoC-like" evidence="1">
    <location>
        <begin position="79"/>
        <end position="165"/>
    </location>
</feature>
<comment type="caution">
    <text evidence="2">The sequence shown here is derived from an EMBL/GenBank/DDBJ whole genome shotgun (WGS) entry which is preliminary data.</text>
</comment>
<protein>
    <submittedName>
        <fullName evidence="2">MaoC family dehydratase</fullName>
    </submittedName>
</protein>
<evidence type="ECO:0000313" key="3">
    <source>
        <dbReference type="Proteomes" id="UP001596417"/>
    </source>
</evidence>
<dbReference type="PANTHER" id="PTHR43437">
    <property type="entry name" value="HYDROXYACYL-THIOESTER DEHYDRATASE TYPE 2, MITOCHONDRIAL-RELATED"/>
    <property type="match status" value="1"/>
</dbReference>
<dbReference type="Pfam" id="PF01575">
    <property type="entry name" value="MaoC_dehydratas"/>
    <property type="match status" value="1"/>
</dbReference>
<dbReference type="GO" id="GO:0016836">
    <property type="term" value="F:hydro-lyase activity"/>
    <property type="evidence" value="ECO:0007669"/>
    <property type="project" value="UniProtKB-ARBA"/>
</dbReference>
<organism evidence="2 3">
    <name type="scientific">Halocatena marina</name>
    <dbReference type="NCBI Taxonomy" id="2934937"/>
    <lineage>
        <taxon>Archaea</taxon>
        <taxon>Methanobacteriati</taxon>
        <taxon>Methanobacteriota</taxon>
        <taxon>Stenosarchaea group</taxon>
        <taxon>Halobacteria</taxon>
        <taxon>Halobacteriales</taxon>
        <taxon>Natronomonadaceae</taxon>
        <taxon>Halocatena</taxon>
    </lineage>
</organism>
<dbReference type="InterPro" id="IPR029069">
    <property type="entry name" value="HotDog_dom_sf"/>
</dbReference>
<proteinExistence type="predicted"/>
<dbReference type="AlphaFoldDB" id="A0ABD5YQ82"/>
<dbReference type="Proteomes" id="UP001596417">
    <property type="component" value="Unassembled WGS sequence"/>
</dbReference>
<dbReference type="CDD" id="cd03449">
    <property type="entry name" value="R_hydratase"/>
    <property type="match status" value="1"/>
</dbReference>
<evidence type="ECO:0000313" key="2">
    <source>
        <dbReference type="EMBL" id="MFC7191047.1"/>
    </source>
</evidence>
<dbReference type="GeneID" id="76200729"/>
<dbReference type="InterPro" id="IPR002539">
    <property type="entry name" value="MaoC-like_dom"/>
</dbReference>
<sequence length="199" mass="21771">MSSGSYPSIFRAWTRSSSLLFNSLIEANRAAVATFGVSADQETPTEERITPNATLEEWNTKRSIREDGTLSVDDSIQFSKTLSEMDVVRFATASGDTNPLHLDAEKAKETRFEGQIVHGILASGLISAALARLPGDVIYLSQDVEFLRPIPIGEYTSAYVEVAENLGGNRYRLITQVLTDDEQIAIDGEATILIDESPN</sequence>
<name>A0ABD5YQ82_9EURY</name>
<reference evidence="2 3" key="1">
    <citation type="journal article" date="2019" name="Int. J. Syst. Evol. Microbiol.">
        <title>The Global Catalogue of Microorganisms (GCM) 10K type strain sequencing project: providing services to taxonomists for standard genome sequencing and annotation.</title>
        <authorList>
            <consortium name="The Broad Institute Genomics Platform"/>
            <consortium name="The Broad Institute Genome Sequencing Center for Infectious Disease"/>
            <person name="Wu L."/>
            <person name="Ma J."/>
        </authorList>
    </citation>
    <scope>NUCLEOTIDE SEQUENCE [LARGE SCALE GENOMIC DNA]</scope>
    <source>
        <strain evidence="2 3">RDMS1</strain>
    </source>
</reference>
<dbReference type="InterPro" id="IPR050965">
    <property type="entry name" value="UPF0336/Enoyl-CoA_hydratase"/>
</dbReference>
<gene>
    <name evidence="2" type="ORF">ACFQL7_15285</name>
</gene>
<dbReference type="PANTHER" id="PTHR43437:SF3">
    <property type="entry name" value="HYDROXYACYL-THIOESTER DEHYDRATASE TYPE 2, MITOCHONDRIAL"/>
    <property type="match status" value="1"/>
</dbReference>
<keyword evidence="3" id="KW-1185">Reference proteome</keyword>
<dbReference type="EMBL" id="JBHTAX010000001">
    <property type="protein sequence ID" value="MFC7191047.1"/>
    <property type="molecule type" value="Genomic_DNA"/>
</dbReference>
<dbReference type="Gene3D" id="3.10.129.10">
    <property type="entry name" value="Hotdog Thioesterase"/>
    <property type="match status" value="1"/>
</dbReference>